<feature type="signal peptide" evidence="3">
    <location>
        <begin position="1"/>
        <end position="17"/>
    </location>
</feature>
<organism evidence="4 5">
    <name type="scientific">Chelativorans petroleitrophicus</name>
    <dbReference type="NCBI Taxonomy" id="2975484"/>
    <lineage>
        <taxon>Bacteria</taxon>
        <taxon>Pseudomonadati</taxon>
        <taxon>Pseudomonadota</taxon>
        <taxon>Alphaproteobacteria</taxon>
        <taxon>Hyphomicrobiales</taxon>
        <taxon>Phyllobacteriaceae</taxon>
        <taxon>Chelativorans</taxon>
    </lineage>
</organism>
<keyword evidence="3" id="KW-0732">Signal</keyword>
<dbReference type="InterPro" id="IPR001568">
    <property type="entry name" value="RNase_T2-like"/>
</dbReference>
<dbReference type="PANTHER" id="PTHR11240">
    <property type="entry name" value="RIBONUCLEASE T2"/>
    <property type="match status" value="1"/>
</dbReference>
<dbReference type="GO" id="GO:0006401">
    <property type="term" value="P:RNA catabolic process"/>
    <property type="evidence" value="ECO:0007669"/>
    <property type="project" value="TreeGrafter"/>
</dbReference>
<dbReference type="PANTHER" id="PTHR11240:SF22">
    <property type="entry name" value="RIBONUCLEASE T2"/>
    <property type="match status" value="1"/>
</dbReference>
<evidence type="ECO:0000313" key="5">
    <source>
        <dbReference type="Proteomes" id="UP001149009"/>
    </source>
</evidence>
<reference evidence="4" key="1">
    <citation type="submission" date="2022-08" db="EMBL/GenBank/DDBJ databases">
        <title>Chelativorans sichuanense sp. nov., a paraffin oil-degrading bacterium isolated from a mixture of oil-based drill cuttings and paddy soil.</title>
        <authorList>
            <person name="Yu J."/>
            <person name="Liu H."/>
            <person name="Chen Q."/>
        </authorList>
    </citation>
    <scope>NUCLEOTIDE SEQUENCE</scope>
    <source>
        <strain evidence="4">SCAU 2101</strain>
    </source>
</reference>
<dbReference type="PROSITE" id="PS00530">
    <property type="entry name" value="RNASE_T2_1"/>
    <property type="match status" value="1"/>
</dbReference>
<keyword evidence="5" id="KW-1185">Reference proteome</keyword>
<proteinExistence type="inferred from homology"/>
<dbReference type="RefSeq" id="WP_261515730.1">
    <property type="nucleotide sequence ID" value="NZ_JAODNV010000011.1"/>
</dbReference>
<comment type="caution">
    <text evidence="4">The sequence shown here is derived from an EMBL/GenBank/DDBJ whole genome shotgun (WGS) entry which is preliminary data.</text>
</comment>
<dbReference type="AlphaFoldDB" id="A0A9X2XA08"/>
<dbReference type="Proteomes" id="UP001149009">
    <property type="component" value="Unassembled WGS sequence"/>
</dbReference>
<dbReference type="EMBL" id="JAODNV010000011">
    <property type="protein sequence ID" value="MCT8990839.1"/>
    <property type="molecule type" value="Genomic_DNA"/>
</dbReference>
<dbReference type="GO" id="GO:0003723">
    <property type="term" value="F:RNA binding"/>
    <property type="evidence" value="ECO:0007669"/>
    <property type="project" value="InterPro"/>
</dbReference>
<dbReference type="InterPro" id="IPR018188">
    <property type="entry name" value="RNase_T2_His_AS_1"/>
</dbReference>
<feature type="chain" id="PRO_5040967914" evidence="3">
    <location>
        <begin position="18"/>
        <end position="212"/>
    </location>
</feature>
<comment type="similarity">
    <text evidence="1 2">Belongs to the RNase T2 family.</text>
</comment>
<dbReference type="SUPFAM" id="SSF55895">
    <property type="entry name" value="Ribonuclease Rh-like"/>
    <property type="match status" value="1"/>
</dbReference>
<evidence type="ECO:0000256" key="3">
    <source>
        <dbReference type="SAM" id="SignalP"/>
    </source>
</evidence>
<sequence>MTAILAAMPYLAGPAMAGSGDGRPAFDFYVLSLSWSPSHCAAEGEDANPRQCKSSRPYGFIVHGLWPQFEKGYPEFCASNEPDRVPERLARAYLDLMPSPGLIGHQWRKHGTCTGLGQQEYLDLVRRARERVAIPKEFSRLAQPLTMPPEAVEERFIRANPRLPAEGVAVTCDRRRLREVRICLTTDLRFRSCPEVDRDACNRHEVLIPPVR</sequence>
<dbReference type="InterPro" id="IPR039378">
    <property type="entry name" value="RNase_T2_prok"/>
</dbReference>
<dbReference type="Pfam" id="PF00445">
    <property type="entry name" value="Ribonuclease_T2"/>
    <property type="match status" value="1"/>
</dbReference>
<dbReference type="InterPro" id="IPR036430">
    <property type="entry name" value="RNase_T2-like_sf"/>
</dbReference>
<protein>
    <submittedName>
        <fullName evidence="4">Ribonuclease T2</fullName>
    </submittedName>
</protein>
<dbReference type="GO" id="GO:0033897">
    <property type="term" value="F:ribonuclease T2 activity"/>
    <property type="evidence" value="ECO:0007669"/>
    <property type="project" value="InterPro"/>
</dbReference>
<evidence type="ECO:0000313" key="4">
    <source>
        <dbReference type="EMBL" id="MCT8990839.1"/>
    </source>
</evidence>
<gene>
    <name evidence="4" type="ORF">NYR54_11140</name>
</gene>
<dbReference type="CDD" id="cd01062">
    <property type="entry name" value="RNase_T2_prok"/>
    <property type="match status" value="1"/>
</dbReference>
<accession>A0A9X2XA08</accession>
<evidence type="ECO:0000256" key="1">
    <source>
        <dbReference type="ARBA" id="ARBA00007469"/>
    </source>
</evidence>
<dbReference type="Gene3D" id="3.90.730.10">
    <property type="entry name" value="Ribonuclease T2-like"/>
    <property type="match status" value="1"/>
</dbReference>
<evidence type="ECO:0000256" key="2">
    <source>
        <dbReference type="RuleBase" id="RU004328"/>
    </source>
</evidence>
<name>A0A9X2XA08_9HYPH</name>